<feature type="transmembrane region" description="Helical" evidence="1">
    <location>
        <begin position="37"/>
        <end position="56"/>
    </location>
</feature>
<evidence type="ECO:0000256" key="1">
    <source>
        <dbReference type="SAM" id="Phobius"/>
    </source>
</evidence>
<organism evidence="2">
    <name type="scientific">marine sediment metagenome</name>
    <dbReference type="NCBI Taxonomy" id="412755"/>
    <lineage>
        <taxon>unclassified sequences</taxon>
        <taxon>metagenomes</taxon>
        <taxon>ecological metagenomes</taxon>
    </lineage>
</organism>
<keyword evidence="1" id="KW-0812">Transmembrane</keyword>
<evidence type="ECO:0008006" key="3">
    <source>
        <dbReference type="Google" id="ProtNLM"/>
    </source>
</evidence>
<reference evidence="2" key="1">
    <citation type="journal article" date="2015" name="Nature">
        <title>Complex archaea that bridge the gap between prokaryotes and eukaryotes.</title>
        <authorList>
            <person name="Spang A."/>
            <person name="Saw J.H."/>
            <person name="Jorgensen S.L."/>
            <person name="Zaremba-Niedzwiedzka K."/>
            <person name="Martijn J."/>
            <person name="Lind A.E."/>
            <person name="van Eijk R."/>
            <person name="Schleper C."/>
            <person name="Guy L."/>
            <person name="Ettema T.J."/>
        </authorList>
    </citation>
    <scope>NUCLEOTIDE SEQUENCE</scope>
</reference>
<sequence>MDIGYLAGWVGLGFGSLVAPPQLYRMIKTGRSRDVSLTTYIFLFIMMSGYLVHALYISAPVFIAAQIWGLIINGAILAILVKRKLKYG</sequence>
<accession>A0A0F9P751</accession>
<feature type="transmembrane region" description="Helical" evidence="1">
    <location>
        <begin position="6"/>
        <end position="25"/>
    </location>
</feature>
<dbReference type="EMBL" id="LAZR01002616">
    <property type="protein sequence ID" value="KKN27720.1"/>
    <property type="molecule type" value="Genomic_DNA"/>
</dbReference>
<gene>
    <name evidence="2" type="ORF">LCGC14_0861440</name>
</gene>
<feature type="transmembrane region" description="Helical" evidence="1">
    <location>
        <begin position="62"/>
        <end position="81"/>
    </location>
</feature>
<dbReference type="AlphaFoldDB" id="A0A0F9P751"/>
<keyword evidence="1" id="KW-1133">Transmembrane helix</keyword>
<evidence type="ECO:0000313" key="2">
    <source>
        <dbReference type="EMBL" id="KKN27720.1"/>
    </source>
</evidence>
<comment type="caution">
    <text evidence="2">The sequence shown here is derived from an EMBL/GenBank/DDBJ whole genome shotgun (WGS) entry which is preliminary data.</text>
</comment>
<protein>
    <recommendedName>
        <fullName evidence="3">PQ-loop repeat-containing protein</fullName>
    </recommendedName>
</protein>
<proteinExistence type="predicted"/>
<dbReference type="Gene3D" id="1.20.1280.290">
    <property type="match status" value="1"/>
</dbReference>
<name>A0A0F9P751_9ZZZZ</name>
<keyword evidence="1" id="KW-0472">Membrane</keyword>